<dbReference type="GO" id="GO:0005737">
    <property type="term" value="C:cytoplasm"/>
    <property type="evidence" value="ECO:0007669"/>
    <property type="project" value="TreeGrafter"/>
</dbReference>
<gene>
    <name evidence="11" type="ORF">QSP1433_LOCUS9947</name>
</gene>
<comment type="catalytic activity">
    <reaction evidence="7">
        <text>4-methyl-5-(2-phosphooxyethyl)-thiazole + 4-amino-2-methyl-5-(diphosphooxymethyl)pyrimidine + H(+) = thiamine phosphate + diphosphate</text>
        <dbReference type="Rhea" id="RHEA:22328"/>
        <dbReference type="ChEBI" id="CHEBI:15378"/>
        <dbReference type="ChEBI" id="CHEBI:33019"/>
        <dbReference type="ChEBI" id="CHEBI:37575"/>
        <dbReference type="ChEBI" id="CHEBI:57841"/>
        <dbReference type="ChEBI" id="CHEBI:58296"/>
        <dbReference type="EC" id="2.5.1.3"/>
    </reaction>
</comment>
<dbReference type="SUPFAM" id="SSF51391">
    <property type="entry name" value="Thiamin phosphate synthase"/>
    <property type="match status" value="1"/>
</dbReference>
<keyword evidence="5" id="KW-0460">Magnesium</keyword>
<comment type="pathway">
    <text evidence="1">Cofactor biosynthesis; thiamine diphosphate biosynthesis; thiamine phosphate from 4-amino-2-methyl-5-diphosphomethylpyrimidine and 4-methyl-5-(2-phosphoethyl)-thiazole: step 1/1.</text>
</comment>
<dbReference type="HAMAP" id="MF_00097">
    <property type="entry name" value="TMP_synthase"/>
    <property type="match status" value="1"/>
</dbReference>
<dbReference type="CDD" id="cd00564">
    <property type="entry name" value="TMP_TenI"/>
    <property type="match status" value="1"/>
</dbReference>
<evidence type="ECO:0000256" key="3">
    <source>
        <dbReference type="ARBA" id="ARBA00022679"/>
    </source>
</evidence>
<evidence type="ECO:0000256" key="8">
    <source>
        <dbReference type="ARBA" id="ARBA00047851"/>
    </source>
</evidence>
<accession>A0A7S2WHT0</accession>
<evidence type="ECO:0000256" key="6">
    <source>
        <dbReference type="ARBA" id="ARBA00022977"/>
    </source>
</evidence>
<keyword evidence="4" id="KW-0479">Metal-binding</keyword>
<organism evidence="11">
    <name type="scientific">Mucochytrium quahogii</name>
    <dbReference type="NCBI Taxonomy" id="96639"/>
    <lineage>
        <taxon>Eukaryota</taxon>
        <taxon>Sar</taxon>
        <taxon>Stramenopiles</taxon>
        <taxon>Bigyra</taxon>
        <taxon>Labyrinthulomycetes</taxon>
        <taxon>Thraustochytrida</taxon>
        <taxon>Thraustochytriidae</taxon>
        <taxon>Mucochytrium</taxon>
    </lineage>
</organism>
<feature type="domain" description="Thiamine phosphate synthase/TenI" evidence="10">
    <location>
        <begin position="13"/>
        <end position="199"/>
    </location>
</feature>
<keyword evidence="6" id="KW-0784">Thiamine biosynthesis</keyword>
<name>A0A7S2WHT0_9STRA</name>
<comment type="catalytic activity">
    <reaction evidence="9">
        <text>2-[(2R,5Z)-2-carboxy-4-methylthiazol-5(2H)-ylidene]ethyl phosphate + 4-amino-2-methyl-5-(diphosphooxymethyl)pyrimidine + 2 H(+) = thiamine phosphate + CO2 + diphosphate</text>
        <dbReference type="Rhea" id="RHEA:47844"/>
        <dbReference type="ChEBI" id="CHEBI:15378"/>
        <dbReference type="ChEBI" id="CHEBI:16526"/>
        <dbReference type="ChEBI" id="CHEBI:33019"/>
        <dbReference type="ChEBI" id="CHEBI:37575"/>
        <dbReference type="ChEBI" id="CHEBI:57841"/>
        <dbReference type="ChEBI" id="CHEBI:62899"/>
        <dbReference type="EC" id="2.5.1.3"/>
    </reaction>
</comment>
<dbReference type="PANTHER" id="PTHR20857">
    <property type="entry name" value="THIAMINE-PHOSPHATE PYROPHOSPHORYLASE"/>
    <property type="match status" value="1"/>
</dbReference>
<evidence type="ECO:0000256" key="5">
    <source>
        <dbReference type="ARBA" id="ARBA00022842"/>
    </source>
</evidence>
<dbReference type="GO" id="GO:0046872">
    <property type="term" value="F:metal ion binding"/>
    <property type="evidence" value="ECO:0007669"/>
    <property type="project" value="UniProtKB-KW"/>
</dbReference>
<evidence type="ECO:0000256" key="9">
    <source>
        <dbReference type="ARBA" id="ARBA00047883"/>
    </source>
</evidence>
<dbReference type="Gene3D" id="3.20.20.70">
    <property type="entry name" value="Aldolase class I"/>
    <property type="match status" value="1"/>
</dbReference>
<dbReference type="EC" id="2.5.1.3" evidence="2"/>
<evidence type="ECO:0000256" key="7">
    <source>
        <dbReference type="ARBA" id="ARBA00047334"/>
    </source>
</evidence>
<dbReference type="AlphaFoldDB" id="A0A7S2WHT0"/>
<protein>
    <recommendedName>
        <fullName evidence="2">thiamine phosphate synthase</fullName>
        <ecNumber evidence="2">2.5.1.3</ecNumber>
    </recommendedName>
</protein>
<dbReference type="GO" id="GO:0004789">
    <property type="term" value="F:thiamine-phosphate diphosphorylase activity"/>
    <property type="evidence" value="ECO:0007669"/>
    <property type="project" value="UniProtKB-EC"/>
</dbReference>
<dbReference type="Pfam" id="PF02581">
    <property type="entry name" value="TMP-TENI"/>
    <property type="match status" value="1"/>
</dbReference>
<evidence type="ECO:0000256" key="4">
    <source>
        <dbReference type="ARBA" id="ARBA00022723"/>
    </source>
</evidence>
<dbReference type="InterPro" id="IPR013785">
    <property type="entry name" value="Aldolase_TIM"/>
</dbReference>
<dbReference type="InterPro" id="IPR034291">
    <property type="entry name" value="TMP_synthase"/>
</dbReference>
<dbReference type="FunFam" id="3.20.20.70:FF:000096">
    <property type="entry name" value="Thiamine-phosphate synthase"/>
    <property type="match status" value="1"/>
</dbReference>
<proteinExistence type="inferred from homology"/>
<dbReference type="InterPro" id="IPR036206">
    <property type="entry name" value="ThiamineP_synth_sf"/>
</dbReference>
<evidence type="ECO:0000313" key="11">
    <source>
        <dbReference type="EMBL" id="CAD9688640.1"/>
    </source>
</evidence>
<evidence type="ECO:0000259" key="10">
    <source>
        <dbReference type="Pfam" id="PF02581"/>
    </source>
</evidence>
<dbReference type="NCBIfam" id="TIGR00693">
    <property type="entry name" value="thiE"/>
    <property type="match status" value="1"/>
</dbReference>
<comment type="catalytic activity">
    <reaction evidence="8">
        <text>2-(2-carboxy-4-methylthiazol-5-yl)ethyl phosphate + 4-amino-2-methyl-5-(diphosphooxymethyl)pyrimidine + 2 H(+) = thiamine phosphate + CO2 + diphosphate</text>
        <dbReference type="Rhea" id="RHEA:47848"/>
        <dbReference type="ChEBI" id="CHEBI:15378"/>
        <dbReference type="ChEBI" id="CHEBI:16526"/>
        <dbReference type="ChEBI" id="CHEBI:33019"/>
        <dbReference type="ChEBI" id="CHEBI:37575"/>
        <dbReference type="ChEBI" id="CHEBI:57841"/>
        <dbReference type="ChEBI" id="CHEBI:62890"/>
        <dbReference type="EC" id="2.5.1.3"/>
    </reaction>
</comment>
<evidence type="ECO:0000256" key="2">
    <source>
        <dbReference type="ARBA" id="ARBA00012830"/>
    </source>
</evidence>
<keyword evidence="3" id="KW-0808">Transferase</keyword>
<reference evidence="11" key="1">
    <citation type="submission" date="2021-01" db="EMBL/GenBank/DDBJ databases">
        <authorList>
            <person name="Corre E."/>
            <person name="Pelletier E."/>
            <person name="Niang G."/>
            <person name="Scheremetjew M."/>
            <person name="Finn R."/>
            <person name="Kale V."/>
            <person name="Holt S."/>
            <person name="Cochrane G."/>
            <person name="Meng A."/>
            <person name="Brown T."/>
            <person name="Cohen L."/>
        </authorList>
    </citation>
    <scope>NUCLEOTIDE SEQUENCE</scope>
    <source>
        <strain evidence="11">NY070348D</strain>
    </source>
</reference>
<dbReference type="GO" id="GO:0009228">
    <property type="term" value="P:thiamine biosynthetic process"/>
    <property type="evidence" value="ECO:0007669"/>
    <property type="project" value="UniProtKB-KW"/>
</dbReference>
<evidence type="ECO:0000256" key="1">
    <source>
        <dbReference type="ARBA" id="ARBA00005165"/>
    </source>
</evidence>
<dbReference type="InterPro" id="IPR022998">
    <property type="entry name" value="ThiamineP_synth_TenI"/>
</dbReference>
<sequence length="220" mass="23555">MADQGKGALDVRLYAVTDPHICVKYGHTLVSSVEAAILGGATVVQYRDKDADEETFERRAAELCQVIKKYPQVRFIVNDRIEVAFQVGAHGVHLGQDDGCHQEAREMCTKYGLLLGISCNTVEMALEAERVGADYLGVGAVFGTSTKLNARQDTGLETLKAITDRVTVPVVGIGGIGVSNVARVFSEGGANGAAIVSGIFDTENIEQRARELLLSITKTN</sequence>
<dbReference type="UniPathway" id="UPA00060">
    <property type="reaction ID" value="UER00141"/>
</dbReference>
<dbReference type="EMBL" id="HBHK01015878">
    <property type="protein sequence ID" value="CAD9688640.1"/>
    <property type="molecule type" value="Transcribed_RNA"/>
</dbReference>
<dbReference type="PANTHER" id="PTHR20857:SF23">
    <property type="entry name" value="THIAMINE BIOSYNTHETIC BIFUNCTIONAL ENZYME"/>
    <property type="match status" value="1"/>
</dbReference>
<dbReference type="GO" id="GO:0009229">
    <property type="term" value="P:thiamine diphosphate biosynthetic process"/>
    <property type="evidence" value="ECO:0007669"/>
    <property type="project" value="UniProtKB-UniPathway"/>
</dbReference>